<protein>
    <recommendedName>
        <fullName evidence="3 12">Ribokinase</fullName>
        <shortName evidence="12">RK</shortName>
        <ecNumber evidence="2 12">2.7.1.15</ecNumber>
    </recommendedName>
</protein>
<gene>
    <name evidence="12" type="primary">rbsK</name>
    <name evidence="14" type="ORF">ACFPET_12255</name>
</gene>
<dbReference type="PANTHER" id="PTHR10584">
    <property type="entry name" value="SUGAR KINASE"/>
    <property type="match status" value="1"/>
</dbReference>
<proteinExistence type="inferred from homology"/>
<keyword evidence="7 12" id="KW-0418">Kinase</keyword>
<feature type="binding site" evidence="12">
    <location>
        <begin position="12"/>
        <end position="14"/>
    </location>
    <ligand>
        <name>substrate</name>
    </ligand>
</feature>
<comment type="caution">
    <text evidence="14">The sequence shown here is derived from an EMBL/GenBank/DDBJ whole genome shotgun (WGS) entry which is preliminary data.</text>
</comment>
<reference evidence="15" key="1">
    <citation type="journal article" date="2019" name="Int. J. Syst. Evol. Microbiol.">
        <title>The Global Catalogue of Microorganisms (GCM) 10K type strain sequencing project: providing services to taxonomists for standard genome sequencing and annotation.</title>
        <authorList>
            <consortium name="The Broad Institute Genomics Platform"/>
            <consortium name="The Broad Institute Genome Sequencing Center for Infectious Disease"/>
            <person name="Wu L."/>
            <person name="Ma J."/>
        </authorList>
    </citation>
    <scope>NUCLEOTIDE SEQUENCE [LARGE SCALE GENOMIC DNA]</scope>
    <source>
        <strain evidence="15">IBRC-M 10908</strain>
    </source>
</reference>
<dbReference type="Gene3D" id="3.40.1190.20">
    <property type="match status" value="1"/>
</dbReference>
<evidence type="ECO:0000259" key="13">
    <source>
        <dbReference type="Pfam" id="PF00294"/>
    </source>
</evidence>
<keyword evidence="12" id="KW-0963">Cytoplasm</keyword>
<organism evidence="14 15">
    <name type="scientific">Salininema proteolyticum</name>
    <dbReference type="NCBI Taxonomy" id="1607685"/>
    <lineage>
        <taxon>Bacteria</taxon>
        <taxon>Bacillati</taxon>
        <taxon>Actinomycetota</taxon>
        <taxon>Actinomycetes</taxon>
        <taxon>Glycomycetales</taxon>
        <taxon>Glycomycetaceae</taxon>
        <taxon>Salininema</taxon>
    </lineage>
</organism>
<dbReference type="Pfam" id="PF00294">
    <property type="entry name" value="PfkB"/>
    <property type="match status" value="1"/>
</dbReference>
<evidence type="ECO:0000313" key="15">
    <source>
        <dbReference type="Proteomes" id="UP001595823"/>
    </source>
</evidence>
<dbReference type="RefSeq" id="WP_380762779.1">
    <property type="nucleotide sequence ID" value="NZ_JBHUNX010000001.1"/>
</dbReference>
<dbReference type="PANTHER" id="PTHR10584:SF166">
    <property type="entry name" value="RIBOKINASE"/>
    <property type="match status" value="1"/>
</dbReference>
<dbReference type="EMBL" id="JBHSDK010000015">
    <property type="protein sequence ID" value="MFC4335977.1"/>
    <property type="molecule type" value="Genomic_DNA"/>
</dbReference>
<evidence type="ECO:0000256" key="8">
    <source>
        <dbReference type="ARBA" id="ARBA00022840"/>
    </source>
</evidence>
<keyword evidence="6 12" id="KW-0547">Nucleotide-binding</keyword>
<evidence type="ECO:0000256" key="12">
    <source>
        <dbReference type="HAMAP-Rule" id="MF_01987"/>
    </source>
</evidence>
<feature type="binding site" evidence="12">
    <location>
        <position position="239"/>
    </location>
    <ligand>
        <name>K(+)</name>
        <dbReference type="ChEBI" id="CHEBI:29103"/>
    </ligand>
</feature>
<dbReference type="HAMAP" id="MF_01987">
    <property type="entry name" value="Ribokinase"/>
    <property type="match status" value="1"/>
</dbReference>
<feature type="binding site" evidence="12">
    <location>
        <begin position="244"/>
        <end position="245"/>
    </location>
    <ligand>
        <name>ATP</name>
        <dbReference type="ChEBI" id="CHEBI:30616"/>
    </ligand>
</feature>
<comment type="caution">
    <text evidence="12">Lacks conserved residue(s) required for the propagation of feature annotation.</text>
</comment>
<dbReference type="PROSITE" id="PS00584">
    <property type="entry name" value="PFKB_KINASES_2"/>
    <property type="match status" value="1"/>
</dbReference>
<evidence type="ECO:0000256" key="1">
    <source>
        <dbReference type="ARBA" id="ARBA00005380"/>
    </source>
</evidence>
<dbReference type="InterPro" id="IPR029056">
    <property type="entry name" value="Ribokinase-like"/>
</dbReference>
<dbReference type="Proteomes" id="UP001595823">
    <property type="component" value="Unassembled WGS sequence"/>
</dbReference>
<comment type="similarity">
    <text evidence="1">Belongs to the carbohydrate kinase pfkB family.</text>
</comment>
<feature type="binding site" evidence="12">
    <location>
        <position position="275"/>
    </location>
    <ligand>
        <name>K(+)</name>
        <dbReference type="ChEBI" id="CHEBI:29103"/>
    </ligand>
</feature>
<evidence type="ECO:0000256" key="9">
    <source>
        <dbReference type="ARBA" id="ARBA00022842"/>
    </source>
</evidence>
<comment type="catalytic activity">
    <reaction evidence="12">
        <text>D-ribose + ATP = D-ribose 5-phosphate + ADP + H(+)</text>
        <dbReference type="Rhea" id="RHEA:13697"/>
        <dbReference type="ChEBI" id="CHEBI:15378"/>
        <dbReference type="ChEBI" id="CHEBI:30616"/>
        <dbReference type="ChEBI" id="CHEBI:47013"/>
        <dbReference type="ChEBI" id="CHEBI:78346"/>
        <dbReference type="ChEBI" id="CHEBI:456216"/>
        <dbReference type="EC" id="2.7.1.15"/>
    </reaction>
</comment>
<feature type="binding site" evidence="12">
    <location>
        <position position="280"/>
    </location>
    <ligand>
        <name>K(+)</name>
        <dbReference type="ChEBI" id="CHEBI:29103"/>
    </ligand>
</feature>
<feature type="domain" description="Carbohydrate kinase PfkB" evidence="13">
    <location>
        <begin position="5"/>
        <end position="282"/>
    </location>
</feature>
<evidence type="ECO:0000256" key="6">
    <source>
        <dbReference type="ARBA" id="ARBA00022741"/>
    </source>
</evidence>
<dbReference type="EC" id="2.7.1.15" evidence="2 12"/>
<feature type="binding site" evidence="12">
    <location>
        <position position="135"/>
    </location>
    <ligand>
        <name>substrate</name>
    </ligand>
</feature>
<keyword evidence="5 12" id="KW-0479">Metal-binding</keyword>
<keyword evidence="11 12" id="KW-0119">Carbohydrate metabolism</keyword>
<evidence type="ECO:0000256" key="5">
    <source>
        <dbReference type="ARBA" id="ARBA00022723"/>
    </source>
</evidence>
<evidence type="ECO:0000256" key="2">
    <source>
        <dbReference type="ARBA" id="ARBA00012035"/>
    </source>
</evidence>
<dbReference type="SUPFAM" id="SSF53613">
    <property type="entry name" value="Ribokinase-like"/>
    <property type="match status" value="1"/>
</dbReference>
<name>A0ABV8TZF3_9ACTN</name>
<evidence type="ECO:0000256" key="4">
    <source>
        <dbReference type="ARBA" id="ARBA00022679"/>
    </source>
</evidence>
<comment type="function">
    <text evidence="12">Catalyzes the phosphorylation of ribose at O-5 in a reaction requiring ATP and magnesium. The resulting D-ribose-5-phosphate can then be used either for sythesis of nucleotides, histidine, and tryptophan, or as a component of the pentose phosphate pathway.</text>
</comment>
<evidence type="ECO:0000256" key="7">
    <source>
        <dbReference type="ARBA" id="ARBA00022777"/>
    </source>
</evidence>
<accession>A0ABV8TZF3</accession>
<feature type="binding site" evidence="12">
    <location>
        <position position="278"/>
    </location>
    <ligand>
        <name>K(+)</name>
        <dbReference type="ChEBI" id="CHEBI:29103"/>
    </ligand>
</feature>
<feature type="binding site" evidence="12">
    <location>
        <position position="178"/>
    </location>
    <ligand>
        <name>ATP</name>
        <dbReference type="ChEBI" id="CHEBI:30616"/>
    </ligand>
</feature>
<evidence type="ECO:0000256" key="11">
    <source>
        <dbReference type="ARBA" id="ARBA00023277"/>
    </source>
</evidence>
<keyword evidence="8 12" id="KW-0067">ATP-binding</keyword>
<comment type="subcellular location">
    <subcellularLocation>
        <location evidence="12">Cytoplasm</location>
    </subcellularLocation>
</comment>
<dbReference type="PRINTS" id="PR00990">
    <property type="entry name" value="RIBOKINASE"/>
</dbReference>
<feature type="binding site" evidence="12">
    <location>
        <position position="245"/>
    </location>
    <ligand>
        <name>substrate</name>
    </ligand>
</feature>
<dbReference type="InterPro" id="IPR002139">
    <property type="entry name" value="Ribo/fructo_kinase"/>
</dbReference>
<sequence length="284" mass="27569">MDVDVIVAGSVNQDRKVSVRRLPGPGETVLAEGAGVSGGGKGANQAAAVARAGATVALVGAVGDDEAGEAQRADLRASGVDVSLLRTVPGERTGTALITVSADGENTIVVDPGANARVTAPDRSVRAAVVLTQAEIPADAIRDTAAAATAIGARFVHNAAPAPALSEIPAGADPLVVNEHEAAALLGEAGGRPEETAERLRAAANARSVVVTLGADGSAAADAEGTFRVSATGAAAVVDTTGAGDAYTGALAAALACGEPLHGAVKSASEAGAAAVAWEGARPE</sequence>
<comment type="similarity">
    <text evidence="12">Belongs to the carbohydrate kinase PfkB family. Ribokinase subfamily.</text>
</comment>
<comment type="activity regulation">
    <text evidence="12">Activated by a monovalent cation that binds near, but not in, the active site. The most likely occupant of the site in vivo is potassium. Ion binding induces a conformational change that may alter substrate affinity.</text>
</comment>
<dbReference type="InterPro" id="IPR002173">
    <property type="entry name" value="Carboh/pur_kinase_PfkB_CS"/>
</dbReference>
<feature type="binding site" evidence="12">
    <location>
        <begin position="212"/>
        <end position="217"/>
    </location>
    <ligand>
        <name>ATP</name>
        <dbReference type="ChEBI" id="CHEBI:30616"/>
    </ligand>
</feature>
<dbReference type="InterPro" id="IPR011611">
    <property type="entry name" value="PfkB_dom"/>
</dbReference>
<evidence type="ECO:0000256" key="10">
    <source>
        <dbReference type="ARBA" id="ARBA00022958"/>
    </source>
</evidence>
<feature type="binding site" evidence="12">
    <location>
        <begin position="40"/>
        <end position="44"/>
    </location>
    <ligand>
        <name>substrate</name>
    </ligand>
</feature>
<evidence type="ECO:0000256" key="3">
    <source>
        <dbReference type="ARBA" id="ARBA00016943"/>
    </source>
</evidence>
<comment type="cofactor">
    <cofactor evidence="12">
        <name>Mg(2+)</name>
        <dbReference type="ChEBI" id="CHEBI:18420"/>
    </cofactor>
    <text evidence="12">Requires a divalent cation, most likely magnesium in vivo, as an electrophilic catalyst to aid phosphoryl group transfer. It is the chelate of the metal and the nucleotide that is the actual substrate.</text>
</comment>
<evidence type="ECO:0000313" key="14">
    <source>
        <dbReference type="EMBL" id="MFC4335977.1"/>
    </source>
</evidence>
<keyword evidence="10 12" id="KW-0630">Potassium</keyword>
<comment type="subunit">
    <text evidence="12">Homodimer.</text>
</comment>
<keyword evidence="9 12" id="KW-0460">Magnesium</keyword>
<dbReference type="GO" id="GO:0016301">
    <property type="term" value="F:kinase activity"/>
    <property type="evidence" value="ECO:0007669"/>
    <property type="project" value="UniProtKB-KW"/>
</dbReference>
<feature type="binding site" evidence="12">
    <location>
        <position position="241"/>
    </location>
    <ligand>
        <name>K(+)</name>
        <dbReference type="ChEBI" id="CHEBI:29103"/>
    </ligand>
</feature>
<keyword evidence="15" id="KW-1185">Reference proteome</keyword>
<keyword evidence="4 12" id="KW-0808">Transferase</keyword>
<feature type="active site" description="Proton acceptor" evidence="12">
    <location>
        <position position="245"/>
    </location>
</feature>
<comment type="pathway">
    <text evidence="12">Carbohydrate metabolism; D-ribose degradation; D-ribose 5-phosphate from beta-D-ribopyranose: step 2/2.</text>
</comment>
<dbReference type="InterPro" id="IPR011877">
    <property type="entry name" value="Ribokinase"/>
</dbReference>